<dbReference type="EMBL" id="JAHUZB010000003">
    <property type="protein sequence ID" value="MBV7391088.1"/>
    <property type="molecule type" value="Genomic_DNA"/>
</dbReference>
<dbReference type="RefSeq" id="WP_218326122.1">
    <property type="nucleotide sequence ID" value="NZ_JAHUZB010000003.1"/>
</dbReference>
<evidence type="ECO:0000313" key="2">
    <source>
        <dbReference type="Proteomes" id="UP000774130"/>
    </source>
</evidence>
<evidence type="ECO:0000313" key="1">
    <source>
        <dbReference type="EMBL" id="MBV7391088.1"/>
    </source>
</evidence>
<keyword evidence="2" id="KW-1185">Reference proteome</keyword>
<organism evidence="1 2">
    <name type="scientific">Enterococcus alishanensis</name>
    <dbReference type="NCBI Taxonomy" id="1303817"/>
    <lineage>
        <taxon>Bacteria</taxon>
        <taxon>Bacillati</taxon>
        <taxon>Bacillota</taxon>
        <taxon>Bacilli</taxon>
        <taxon>Lactobacillales</taxon>
        <taxon>Enterococcaceae</taxon>
        <taxon>Enterococcus</taxon>
    </lineage>
</organism>
<comment type="caution">
    <text evidence="1">The sequence shown here is derived from an EMBL/GenBank/DDBJ whole genome shotgun (WGS) entry which is preliminary data.</text>
</comment>
<gene>
    <name evidence="1" type="ORF">KUA55_10380</name>
</gene>
<reference evidence="1 2" key="1">
    <citation type="submission" date="2021-06" db="EMBL/GenBank/DDBJ databases">
        <title>Enterococcus alishanensis sp. nov., a novel lactic acid bacterium isolated from fresh coffee beans.</title>
        <authorList>
            <person name="Chen Y.-S."/>
        </authorList>
    </citation>
    <scope>NUCLEOTIDE SEQUENCE [LARGE SCALE GENOMIC DNA]</scope>
    <source>
        <strain evidence="1 2">ALS3</strain>
    </source>
</reference>
<name>A0ABS6TDV5_9ENTE</name>
<dbReference type="Proteomes" id="UP000774130">
    <property type="component" value="Unassembled WGS sequence"/>
</dbReference>
<protein>
    <recommendedName>
        <fullName evidence="3">DNA-binding protein</fullName>
    </recommendedName>
</protein>
<evidence type="ECO:0008006" key="3">
    <source>
        <dbReference type="Google" id="ProtNLM"/>
    </source>
</evidence>
<accession>A0ABS6TDV5</accession>
<sequence>MNVEFVLSKEQEELIQMKINSAINSAVDQNKSAKYIGREFLRLGEAADYLGIDYKKLKIFTDKCGLKLSVIDGTKFISKKNIEEFIKNFEQ</sequence>
<proteinExistence type="predicted"/>